<dbReference type="EMBL" id="FP929065">
    <property type="protein sequence ID" value="CBX90997.1"/>
    <property type="molecule type" value="Genomic_DNA"/>
</dbReference>
<dbReference type="VEuPathDB" id="FungiDB:LEMA_uP060310.1"/>
<organism evidence="2">
    <name type="scientific">Leptosphaeria maculans (strain JN3 / isolate v23.1.3 / race Av1-4-5-6-7-8)</name>
    <name type="common">Blackleg fungus</name>
    <name type="synonym">Phoma lingam</name>
    <dbReference type="NCBI Taxonomy" id="985895"/>
    <lineage>
        <taxon>Eukaryota</taxon>
        <taxon>Fungi</taxon>
        <taxon>Dikarya</taxon>
        <taxon>Ascomycota</taxon>
        <taxon>Pezizomycotina</taxon>
        <taxon>Dothideomycetes</taxon>
        <taxon>Pleosporomycetidae</taxon>
        <taxon>Pleosporales</taxon>
        <taxon>Pleosporineae</taxon>
        <taxon>Leptosphaeriaceae</taxon>
        <taxon>Plenodomus</taxon>
        <taxon>Plenodomus lingam/Leptosphaeria maculans species complex</taxon>
    </lineage>
</organism>
<sequence length="45" mass="4796">MKIRRFCHTICQGTRGTEAANRLRGCSDAEAWVELGSGGEGKGEG</sequence>
<proteinExistence type="predicted"/>
<evidence type="ECO:0000313" key="2">
    <source>
        <dbReference type="Proteomes" id="UP000002668"/>
    </source>
</evidence>
<keyword evidence="2" id="KW-1185">Reference proteome</keyword>
<reference evidence="2" key="1">
    <citation type="journal article" date="2011" name="Nat. Commun.">
        <title>Effector diversification within compartments of the Leptosphaeria maculans genome affected by Repeat-Induced Point mutations.</title>
        <authorList>
            <person name="Rouxel T."/>
            <person name="Grandaubert J."/>
            <person name="Hane J.K."/>
            <person name="Hoede C."/>
            <person name="van de Wouw A.P."/>
            <person name="Couloux A."/>
            <person name="Dominguez V."/>
            <person name="Anthouard V."/>
            <person name="Bally P."/>
            <person name="Bourras S."/>
            <person name="Cozijnsen A.J."/>
            <person name="Ciuffetti L.M."/>
            <person name="Degrave A."/>
            <person name="Dilmaghani A."/>
            <person name="Duret L."/>
            <person name="Fudal I."/>
            <person name="Goodwin S.B."/>
            <person name="Gout L."/>
            <person name="Glaser N."/>
            <person name="Linglin J."/>
            <person name="Kema G.H.J."/>
            <person name="Lapalu N."/>
            <person name="Lawrence C.B."/>
            <person name="May K."/>
            <person name="Meyer M."/>
            <person name="Ollivier B."/>
            <person name="Poulain J."/>
            <person name="Schoch C.L."/>
            <person name="Simon A."/>
            <person name="Spatafora J.W."/>
            <person name="Stachowiak A."/>
            <person name="Turgeon B.G."/>
            <person name="Tyler B.M."/>
            <person name="Vincent D."/>
            <person name="Weissenbach J."/>
            <person name="Amselem J."/>
            <person name="Quesneville H."/>
            <person name="Oliver R.P."/>
            <person name="Wincker P."/>
            <person name="Balesdent M.-H."/>
            <person name="Howlett B.J."/>
        </authorList>
    </citation>
    <scope>NUCLEOTIDE SEQUENCE [LARGE SCALE GENOMIC DNA]</scope>
    <source>
        <strain evidence="2">JN3 / isolate v23.1.3 / race Av1-4-5-6-7-8</strain>
    </source>
</reference>
<dbReference type="AlphaFoldDB" id="E4ZIH6"/>
<accession>E4ZIH6</accession>
<gene>
    <name evidence="1" type="ORF">LEMA_uP060310.1</name>
</gene>
<dbReference type="Proteomes" id="UP000002668">
    <property type="component" value="Genome"/>
</dbReference>
<protein>
    <submittedName>
        <fullName evidence="1">Predicted protein</fullName>
    </submittedName>
</protein>
<dbReference type="InParanoid" id="E4ZIH6"/>
<name>E4ZIH6_LEPMJ</name>
<dbReference type="HOGENOM" id="CLU_3207752_0_0_1"/>
<evidence type="ECO:0000313" key="1">
    <source>
        <dbReference type="EMBL" id="CBX90997.1"/>
    </source>
</evidence>